<keyword evidence="3" id="KW-1185">Reference proteome</keyword>
<feature type="domain" description="PE" evidence="1">
    <location>
        <begin position="5"/>
        <end position="94"/>
    </location>
</feature>
<dbReference type="InterPro" id="IPR048996">
    <property type="entry name" value="PGRS_rpt"/>
</dbReference>
<organism evidence="2 3">
    <name type="scientific">Mycobacterium simiae</name>
    <name type="common">Mycobacterium habana</name>
    <dbReference type="NCBI Taxonomy" id="1784"/>
    <lineage>
        <taxon>Bacteria</taxon>
        <taxon>Bacillati</taxon>
        <taxon>Actinomycetota</taxon>
        <taxon>Actinomycetes</taxon>
        <taxon>Mycobacteriales</taxon>
        <taxon>Mycobacteriaceae</taxon>
        <taxon>Mycobacterium</taxon>
        <taxon>Mycobacterium simiae complex</taxon>
    </lineage>
</organism>
<dbReference type="Proteomes" id="UP000324701">
    <property type="component" value="Unassembled WGS sequence"/>
</dbReference>
<dbReference type="EMBL" id="VTZN01000129">
    <property type="protein sequence ID" value="KAA1248817.1"/>
    <property type="molecule type" value="Genomic_DNA"/>
</dbReference>
<evidence type="ECO:0000313" key="2">
    <source>
        <dbReference type="EMBL" id="KAA1248817.1"/>
    </source>
</evidence>
<accession>A0A5B1BJG3</accession>
<feature type="non-terminal residue" evidence="2">
    <location>
        <position position="266"/>
    </location>
</feature>
<dbReference type="RefSeq" id="WP_149655335.1">
    <property type="nucleotide sequence ID" value="NZ_VTZN01000129.1"/>
</dbReference>
<proteinExistence type="predicted"/>
<dbReference type="OrthoDB" id="4753186at2"/>
<reference evidence="2 3" key="1">
    <citation type="submission" date="2019-09" db="EMBL/GenBank/DDBJ databases">
        <title>Report of infection by Mycobacterium simiae a patient suffering from pulmonary tuberculosis.</title>
        <authorList>
            <person name="Mohanty P.S."/>
            <person name="Bansal A.K."/>
            <person name="Singh H."/>
            <person name="Sharma S."/>
            <person name="Patil S.A."/>
            <person name="Upadhaya P."/>
            <person name="Singh P.K."/>
            <person name="Kumar D."/>
            <person name="Kumar S."/>
            <person name="Singh R.K."/>
            <person name="Chaudhary B."/>
        </authorList>
    </citation>
    <scope>NUCLEOTIDE SEQUENCE [LARGE SCALE GENOMIC DNA]</scope>
    <source>
        <strain evidence="2 3">JAL-560-SIM</strain>
    </source>
</reference>
<dbReference type="Pfam" id="PF21526">
    <property type="entry name" value="PGRS"/>
    <property type="match status" value="1"/>
</dbReference>
<dbReference type="AlphaFoldDB" id="A0A5B1BJG3"/>
<gene>
    <name evidence="2" type="ORF">F0Q45_18570</name>
</gene>
<dbReference type="SUPFAM" id="SSF140459">
    <property type="entry name" value="PE/PPE dimer-like"/>
    <property type="match status" value="1"/>
</dbReference>
<evidence type="ECO:0000313" key="3">
    <source>
        <dbReference type="Proteomes" id="UP000324701"/>
    </source>
</evidence>
<name>A0A5B1BJG3_MYCSI</name>
<comment type="caution">
    <text evidence="2">The sequence shown here is derived from an EMBL/GenBank/DDBJ whole genome shotgun (WGS) entry which is preliminary data.</text>
</comment>
<dbReference type="Gene3D" id="1.10.287.850">
    <property type="entry name" value="HP0062-like domain"/>
    <property type="match status" value="1"/>
</dbReference>
<evidence type="ECO:0000259" key="1">
    <source>
        <dbReference type="Pfam" id="PF00934"/>
    </source>
</evidence>
<dbReference type="InterPro" id="IPR038332">
    <property type="entry name" value="PPE_sf"/>
</dbReference>
<dbReference type="Pfam" id="PF00934">
    <property type="entry name" value="PE"/>
    <property type="match status" value="1"/>
</dbReference>
<protein>
    <submittedName>
        <fullName evidence="2">PE family protein</fullName>
    </submittedName>
</protein>
<sequence>MSYISITPELVAAAAADLGSLGARVSLANSAVATATTNLLPAAADEVSAQIAALFDWHGLEYQSASSQIAVFHEQFVQALRSAVGSYVWTETTNAEQNLLNVINAPSLTLLGRPLIGNGVDATTPGGAGGAGGLLYGNGGSGAQGAVGQAGGSGGSAGLWGNGGTGGSGGTGASGGPGGNAGWIFGIGGTGGAGGVGGGGGNSGAVGPANASYINGLAGASGGVGGAGGEGGAGGSGATAGGVGGVGGAGGTGGRGADGGSAFLGG</sequence>
<dbReference type="InterPro" id="IPR000084">
    <property type="entry name" value="PE-PGRS_N"/>
</dbReference>